<dbReference type="WBParaSite" id="Pan_g6369.t1">
    <property type="protein sequence ID" value="Pan_g6369.t1"/>
    <property type="gene ID" value="Pan_g6369"/>
</dbReference>
<keyword evidence="1" id="KW-1185">Reference proteome</keyword>
<name>A0A7E4W300_PANRE</name>
<evidence type="ECO:0000313" key="2">
    <source>
        <dbReference type="WBParaSite" id="Pan_g6369.t1"/>
    </source>
</evidence>
<protein>
    <submittedName>
        <fullName evidence="2">PAZ domain-containing protein</fullName>
    </submittedName>
</protein>
<accession>A0A7E4W300</accession>
<dbReference type="Proteomes" id="UP000492821">
    <property type="component" value="Unassembled WGS sequence"/>
</dbReference>
<reference evidence="2" key="2">
    <citation type="submission" date="2020-10" db="UniProtKB">
        <authorList>
            <consortium name="WormBaseParasite"/>
        </authorList>
    </citation>
    <scope>IDENTIFICATION</scope>
</reference>
<proteinExistence type="predicted"/>
<evidence type="ECO:0000313" key="1">
    <source>
        <dbReference type="Proteomes" id="UP000492821"/>
    </source>
</evidence>
<sequence length="100" mass="12193">MAKLQGFNQLGLLIFCVCDYQFEPFDINEFVTFVKTRRRGFKMEIMVPDNKRKFESYYLELKRILDQQFTRFVDPLDKLPKNMTYVLIFFYKHPLCWTVS</sequence>
<dbReference type="AlphaFoldDB" id="A0A7E4W300"/>
<reference evidence="1" key="1">
    <citation type="journal article" date="2013" name="Genetics">
        <title>The draft genome and transcriptome of Panagrellus redivivus are shaped by the harsh demands of a free-living lifestyle.</title>
        <authorList>
            <person name="Srinivasan J."/>
            <person name="Dillman A.R."/>
            <person name="Macchietto M.G."/>
            <person name="Heikkinen L."/>
            <person name="Lakso M."/>
            <person name="Fracchia K.M."/>
            <person name="Antoshechkin I."/>
            <person name="Mortazavi A."/>
            <person name="Wong G."/>
            <person name="Sternberg P.W."/>
        </authorList>
    </citation>
    <scope>NUCLEOTIDE SEQUENCE [LARGE SCALE GENOMIC DNA]</scope>
    <source>
        <strain evidence="1">MT8872</strain>
    </source>
</reference>
<organism evidence="1 2">
    <name type="scientific">Panagrellus redivivus</name>
    <name type="common">Microworm</name>
    <dbReference type="NCBI Taxonomy" id="6233"/>
    <lineage>
        <taxon>Eukaryota</taxon>
        <taxon>Metazoa</taxon>
        <taxon>Ecdysozoa</taxon>
        <taxon>Nematoda</taxon>
        <taxon>Chromadorea</taxon>
        <taxon>Rhabditida</taxon>
        <taxon>Tylenchina</taxon>
        <taxon>Panagrolaimomorpha</taxon>
        <taxon>Panagrolaimoidea</taxon>
        <taxon>Panagrolaimidae</taxon>
        <taxon>Panagrellus</taxon>
    </lineage>
</organism>